<gene>
    <name evidence="1" type="ORF">ILEXP_LOCUS11399</name>
</gene>
<sequence>MEITYSYRPCFDPVFESVIERLHPPRVSIDNITCEDCTLVKVSKPNEPRSVP</sequence>
<keyword evidence="2" id="KW-1185">Reference proteome</keyword>
<reference evidence="1 2" key="1">
    <citation type="submission" date="2024-02" db="EMBL/GenBank/DDBJ databases">
        <authorList>
            <person name="Vignale AGUSTIN F."/>
            <person name="Sosa J E."/>
            <person name="Modenutti C."/>
        </authorList>
    </citation>
    <scope>NUCLEOTIDE SEQUENCE [LARGE SCALE GENOMIC DNA]</scope>
</reference>
<evidence type="ECO:0000313" key="1">
    <source>
        <dbReference type="EMBL" id="CAK9143678.1"/>
    </source>
</evidence>
<protein>
    <submittedName>
        <fullName evidence="1">Uncharacterized protein</fullName>
    </submittedName>
</protein>
<comment type="caution">
    <text evidence="1">The sequence shown here is derived from an EMBL/GenBank/DDBJ whole genome shotgun (WGS) entry which is preliminary data.</text>
</comment>
<evidence type="ECO:0000313" key="2">
    <source>
        <dbReference type="Proteomes" id="UP001642360"/>
    </source>
</evidence>
<dbReference type="Proteomes" id="UP001642360">
    <property type="component" value="Unassembled WGS sequence"/>
</dbReference>
<dbReference type="EMBL" id="CAUOFW020001325">
    <property type="protein sequence ID" value="CAK9143678.1"/>
    <property type="molecule type" value="Genomic_DNA"/>
</dbReference>
<dbReference type="AlphaFoldDB" id="A0ABC8RG26"/>
<name>A0ABC8RG26_9AQUA</name>
<accession>A0ABC8RG26</accession>
<proteinExistence type="predicted"/>
<organism evidence="1 2">
    <name type="scientific">Ilex paraguariensis</name>
    <name type="common">yerba mate</name>
    <dbReference type="NCBI Taxonomy" id="185542"/>
    <lineage>
        <taxon>Eukaryota</taxon>
        <taxon>Viridiplantae</taxon>
        <taxon>Streptophyta</taxon>
        <taxon>Embryophyta</taxon>
        <taxon>Tracheophyta</taxon>
        <taxon>Spermatophyta</taxon>
        <taxon>Magnoliopsida</taxon>
        <taxon>eudicotyledons</taxon>
        <taxon>Gunneridae</taxon>
        <taxon>Pentapetalae</taxon>
        <taxon>asterids</taxon>
        <taxon>campanulids</taxon>
        <taxon>Aquifoliales</taxon>
        <taxon>Aquifoliaceae</taxon>
        <taxon>Ilex</taxon>
    </lineage>
</organism>